<dbReference type="EC" id="3.2.1.6" evidence="3"/>
<organism evidence="8 9">
    <name type="scientific">Cercophora scortea</name>
    <dbReference type="NCBI Taxonomy" id="314031"/>
    <lineage>
        <taxon>Eukaryota</taxon>
        <taxon>Fungi</taxon>
        <taxon>Dikarya</taxon>
        <taxon>Ascomycota</taxon>
        <taxon>Pezizomycotina</taxon>
        <taxon>Sordariomycetes</taxon>
        <taxon>Sordariomycetidae</taxon>
        <taxon>Sordariales</taxon>
        <taxon>Lasiosphaeriaceae</taxon>
        <taxon>Cercophora</taxon>
    </lineage>
</organism>
<feature type="domain" description="GH16" evidence="7">
    <location>
        <begin position="22"/>
        <end position="290"/>
    </location>
</feature>
<dbReference type="Proteomes" id="UP001286456">
    <property type="component" value="Unassembled WGS sequence"/>
</dbReference>
<reference evidence="8" key="2">
    <citation type="submission" date="2023-06" db="EMBL/GenBank/DDBJ databases">
        <authorList>
            <consortium name="Lawrence Berkeley National Laboratory"/>
            <person name="Haridas S."/>
            <person name="Hensen N."/>
            <person name="Bonometti L."/>
            <person name="Westerberg I."/>
            <person name="Brannstrom I.O."/>
            <person name="Guillou S."/>
            <person name="Cros-Aarteil S."/>
            <person name="Calhoun S."/>
            <person name="Kuo A."/>
            <person name="Mondo S."/>
            <person name="Pangilinan J."/>
            <person name="Riley R."/>
            <person name="Labutti K."/>
            <person name="Andreopoulos B."/>
            <person name="Lipzen A."/>
            <person name="Chen C."/>
            <person name="Yanf M."/>
            <person name="Daum C."/>
            <person name="Ng V."/>
            <person name="Clum A."/>
            <person name="Steindorff A."/>
            <person name="Ohm R."/>
            <person name="Martin F."/>
            <person name="Silar P."/>
            <person name="Natvig D."/>
            <person name="Lalanne C."/>
            <person name="Gautier V."/>
            <person name="Ament-Velasquez S.L."/>
            <person name="Kruys A."/>
            <person name="Hutchinson M.I."/>
            <person name="Powell A.J."/>
            <person name="Barry K."/>
            <person name="Miller A.N."/>
            <person name="Grigoriev I.V."/>
            <person name="Debuchy R."/>
            <person name="Gladieux P."/>
            <person name="Thoren M.H."/>
            <person name="Johannesson H."/>
        </authorList>
    </citation>
    <scope>NUCLEOTIDE SEQUENCE</scope>
    <source>
        <strain evidence="8">SMH4131-1</strain>
    </source>
</reference>
<keyword evidence="9" id="KW-1185">Reference proteome</keyword>
<name>A0AAE0J3M8_9PEZI</name>
<evidence type="ECO:0000313" key="8">
    <source>
        <dbReference type="EMBL" id="KAK3336030.1"/>
    </source>
</evidence>
<evidence type="ECO:0000313" key="9">
    <source>
        <dbReference type="Proteomes" id="UP001286456"/>
    </source>
</evidence>
<keyword evidence="6" id="KW-0732">Signal</keyword>
<dbReference type="GO" id="GO:0052861">
    <property type="term" value="F:endo-1,3(4)-beta-glucanase activity"/>
    <property type="evidence" value="ECO:0007669"/>
    <property type="project" value="UniProtKB-EC"/>
</dbReference>
<dbReference type="InterPro" id="IPR050546">
    <property type="entry name" value="Glycosyl_Hydrlase_16"/>
</dbReference>
<dbReference type="SUPFAM" id="SSF49899">
    <property type="entry name" value="Concanavalin A-like lectins/glucanases"/>
    <property type="match status" value="1"/>
</dbReference>
<sequence>MLLPRTLLGAAALTTSLAQATSNYALVDVYDPKNFFKEFDFFTEADPTDGFVKYLDSSAADARSLAGYYGDAVFLGVDDVNQTQSGRASVRVTSKKAYTTGLFIADIAHMPAGKTDAQSCGLWPAFWMVGPNWPSSGEIDILEGVNTQSSNAITLHTGPGCNITNTGSVATTELMSSDCQGNQGCSQSTQSQNNYGAGFNAAGGGVYAIEWTDQSISSWFFARNSTMATSLAGAASNGTAAPDTSSFGPPLATFVGGSSCDISEHFQNQQIVINTDFCGQWAGQVWDQDKTCSALASSCDAYVGANPQAFSEAYWLINSIKIYQQQQQQPASAASSKRAEKRGLPFLA</sequence>
<keyword evidence="4 8" id="KW-0378">Hydrolase</keyword>
<dbReference type="EMBL" id="JAUEPO010000001">
    <property type="protein sequence ID" value="KAK3336030.1"/>
    <property type="molecule type" value="Genomic_DNA"/>
</dbReference>
<comment type="similarity">
    <text evidence="2">Belongs to the glycosyl hydrolase 16 family.</text>
</comment>
<dbReference type="Pfam" id="PF26113">
    <property type="entry name" value="GH16_XgeA"/>
    <property type="match status" value="1"/>
</dbReference>
<evidence type="ECO:0000259" key="7">
    <source>
        <dbReference type="PROSITE" id="PS51762"/>
    </source>
</evidence>
<dbReference type="AlphaFoldDB" id="A0AAE0J3M8"/>
<reference evidence="8" key="1">
    <citation type="journal article" date="2023" name="Mol. Phylogenet. Evol.">
        <title>Genome-scale phylogeny and comparative genomics of the fungal order Sordariales.</title>
        <authorList>
            <person name="Hensen N."/>
            <person name="Bonometti L."/>
            <person name="Westerberg I."/>
            <person name="Brannstrom I.O."/>
            <person name="Guillou S."/>
            <person name="Cros-Aarteil S."/>
            <person name="Calhoun S."/>
            <person name="Haridas S."/>
            <person name="Kuo A."/>
            <person name="Mondo S."/>
            <person name="Pangilinan J."/>
            <person name="Riley R."/>
            <person name="LaButti K."/>
            <person name="Andreopoulos B."/>
            <person name="Lipzen A."/>
            <person name="Chen C."/>
            <person name="Yan M."/>
            <person name="Daum C."/>
            <person name="Ng V."/>
            <person name="Clum A."/>
            <person name="Steindorff A."/>
            <person name="Ohm R.A."/>
            <person name="Martin F."/>
            <person name="Silar P."/>
            <person name="Natvig D.O."/>
            <person name="Lalanne C."/>
            <person name="Gautier V."/>
            <person name="Ament-Velasquez S.L."/>
            <person name="Kruys A."/>
            <person name="Hutchinson M.I."/>
            <person name="Powell A.J."/>
            <person name="Barry K."/>
            <person name="Miller A.N."/>
            <person name="Grigoriev I.V."/>
            <person name="Debuchy R."/>
            <person name="Gladieux P."/>
            <person name="Hiltunen Thoren M."/>
            <person name="Johannesson H."/>
        </authorList>
    </citation>
    <scope>NUCLEOTIDE SEQUENCE</scope>
    <source>
        <strain evidence="8">SMH4131-1</strain>
    </source>
</reference>
<accession>A0AAE0J3M8</accession>
<feature type="signal peptide" evidence="6">
    <location>
        <begin position="1"/>
        <end position="20"/>
    </location>
</feature>
<dbReference type="InterPro" id="IPR013320">
    <property type="entry name" value="ConA-like_dom_sf"/>
</dbReference>
<dbReference type="Gene3D" id="2.60.120.200">
    <property type="match status" value="1"/>
</dbReference>
<evidence type="ECO:0000256" key="6">
    <source>
        <dbReference type="SAM" id="SignalP"/>
    </source>
</evidence>
<dbReference type="PANTHER" id="PTHR10963">
    <property type="entry name" value="GLYCOSYL HYDROLASE-RELATED"/>
    <property type="match status" value="1"/>
</dbReference>
<evidence type="ECO:0000256" key="1">
    <source>
        <dbReference type="ARBA" id="ARBA00000124"/>
    </source>
</evidence>
<proteinExistence type="inferred from homology"/>
<dbReference type="PANTHER" id="PTHR10963:SF24">
    <property type="entry name" value="GLYCOSIDASE C21B10.07-RELATED"/>
    <property type="match status" value="1"/>
</dbReference>
<dbReference type="GO" id="GO:0009251">
    <property type="term" value="P:glucan catabolic process"/>
    <property type="evidence" value="ECO:0007669"/>
    <property type="project" value="TreeGrafter"/>
</dbReference>
<feature type="chain" id="PRO_5041936970" description="endo-1,3(4)-beta-glucanase" evidence="6">
    <location>
        <begin position="21"/>
        <end position="348"/>
    </location>
</feature>
<comment type="catalytic activity">
    <reaction evidence="1">
        <text>Endohydrolysis of (1-&gt;3)- or (1-&gt;4)-linkages in beta-D-glucans when the glucose residue whose reducing group is involved in the linkage to be hydrolyzed is itself substituted at C-3.</text>
        <dbReference type="EC" id="3.2.1.6"/>
    </reaction>
</comment>
<protein>
    <recommendedName>
        <fullName evidence="3">endo-1,3(4)-beta-glucanase</fullName>
        <ecNumber evidence="3">3.2.1.6</ecNumber>
    </recommendedName>
</protein>
<evidence type="ECO:0000256" key="5">
    <source>
        <dbReference type="ARBA" id="ARBA00023295"/>
    </source>
</evidence>
<dbReference type="PROSITE" id="PS51762">
    <property type="entry name" value="GH16_2"/>
    <property type="match status" value="1"/>
</dbReference>
<dbReference type="CDD" id="cd02181">
    <property type="entry name" value="GH16_fungal_Lam16A_glucanase"/>
    <property type="match status" value="1"/>
</dbReference>
<keyword evidence="5" id="KW-0326">Glycosidase</keyword>
<dbReference type="FunFam" id="2.60.120.200:FF:000114">
    <property type="entry name" value="Probable endo-1,3(4)-beta-glucanase NFIA_089530"/>
    <property type="match status" value="1"/>
</dbReference>
<evidence type="ECO:0000256" key="2">
    <source>
        <dbReference type="ARBA" id="ARBA00006865"/>
    </source>
</evidence>
<evidence type="ECO:0000256" key="4">
    <source>
        <dbReference type="ARBA" id="ARBA00022801"/>
    </source>
</evidence>
<dbReference type="InterPro" id="IPR000757">
    <property type="entry name" value="Beta-glucanase-like"/>
</dbReference>
<comment type="caution">
    <text evidence="8">The sequence shown here is derived from an EMBL/GenBank/DDBJ whole genome shotgun (WGS) entry which is preliminary data.</text>
</comment>
<gene>
    <name evidence="8" type="ORF">B0T19DRAFT_26319</name>
</gene>
<evidence type="ECO:0000256" key="3">
    <source>
        <dbReference type="ARBA" id="ARBA00012599"/>
    </source>
</evidence>